<feature type="compositionally biased region" description="Basic and acidic residues" evidence="1">
    <location>
        <begin position="21"/>
        <end position="30"/>
    </location>
</feature>
<protein>
    <submittedName>
        <fullName evidence="2">Uncharacterized protein</fullName>
    </submittedName>
</protein>
<dbReference type="Proteomes" id="UP000200980">
    <property type="component" value="Unassembled WGS sequence"/>
</dbReference>
<evidence type="ECO:0000313" key="3">
    <source>
        <dbReference type="Proteomes" id="UP000200980"/>
    </source>
</evidence>
<accession>A0A1S8GQR8</accession>
<feature type="region of interest" description="Disordered" evidence="1">
    <location>
        <begin position="1"/>
        <end position="30"/>
    </location>
</feature>
<comment type="caution">
    <text evidence="2">The sequence shown here is derived from an EMBL/GenBank/DDBJ whole genome shotgun (WGS) entry which is preliminary data.</text>
</comment>
<organism evidence="2 3">
    <name type="scientific">Bombella intestini</name>
    <dbReference type="NCBI Taxonomy" id="1539051"/>
    <lineage>
        <taxon>Bacteria</taxon>
        <taxon>Pseudomonadati</taxon>
        <taxon>Pseudomonadota</taxon>
        <taxon>Alphaproteobacteria</taxon>
        <taxon>Acetobacterales</taxon>
        <taxon>Acetobacteraceae</taxon>
        <taxon>Bombella</taxon>
    </lineage>
</organism>
<reference evidence="2 3" key="1">
    <citation type="journal article" date="2016" name="PLoS ONE">
        <title>Whole-Genome Sequence Analysis of Bombella intestini LMG 28161T, a Novel Acetic Acid Bacterium Isolated from the Crop of a Red-Tailed Bumble Bee, Bombus lapidarius.</title>
        <authorList>
            <person name="Li L."/>
            <person name="Illeghems K."/>
            <person name="Van Kerrebroeck S."/>
            <person name="Borremans W."/>
            <person name="Cleenwerck I."/>
            <person name="Smagghe G."/>
            <person name="De Vuyst L."/>
            <person name="Vandamme P."/>
        </authorList>
    </citation>
    <scope>NUCLEOTIDE SEQUENCE [LARGE SCALE GENOMIC DNA]</scope>
    <source>
        <strain evidence="2 3">R-52487</strain>
    </source>
</reference>
<proteinExistence type="predicted"/>
<evidence type="ECO:0000256" key="1">
    <source>
        <dbReference type="SAM" id="MobiDB-lite"/>
    </source>
</evidence>
<dbReference type="AlphaFoldDB" id="A0A1S8GQR8"/>
<keyword evidence="3" id="KW-1185">Reference proteome</keyword>
<gene>
    <name evidence="2" type="ORF">AL01_04970</name>
</gene>
<evidence type="ECO:0000313" key="2">
    <source>
        <dbReference type="EMBL" id="OOL19073.1"/>
    </source>
</evidence>
<name>A0A1S8GQR8_9PROT</name>
<dbReference type="EMBL" id="JATM01000002">
    <property type="protein sequence ID" value="OOL19073.1"/>
    <property type="molecule type" value="Genomic_DNA"/>
</dbReference>
<dbReference type="STRING" id="1539051.AL01_04970"/>
<sequence>MGGVECSGVTSYRRAAQKRPTAKEGGTRHDVISSDGILVNIRDGKSASDKTDNDTYSLEVNGHKDIDSSINRGNLKIKFRQIKK</sequence>